<organism evidence="2 3">
    <name type="scientific">Modicella reniformis</name>
    <dbReference type="NCBI Taxonomy" id="1440133"/>
    <lineage>
        <taxon>Eukaryota</taxon>
        <taxon>Fungi</taxon>
        <taxon>Fungi incertae sedis</taxon>
        <taxon>Mucoromycota</taxon>
        <taxon>Mortierellomycotina</taxon>
        <taxon>Mortierellomycetes</taxon>
        <taxon>Mortierellales</taxon>
        <taxon>Mortierellaceae</taxon>
        <taxon>Modicella</taxon>
    </lineage>
</organism>
<accession>A0A9P6SVK4</accession>
<dbReference type="OrthoDB" id="2418284at2759"/>
<reference evidence="2" key="1">
    <citation type="journal article" date="2020" name="Fungal Divers.">
        <title>Resolving the Mortierellaceae phylogeny through synthesis of multi-gene phylogenetics and phylogenomics.</title>
        <authorList>
            <person name="Vandepol N."/>
            <person name="Liber J."/>
            <person name="Desiro A."/>
            <person name="Na H."/>
            <person name="Kennedy M."/>
            <person name="Barry K."/>
            <person name="Grigoriev I.V."/>
            <person name="Miller A.N."/>
            <person name="O'Donnell K."/>
            <person name="Stajich J.E."/>
            <person name="Bonito G."/>
        </authorList>
    </citation>
    <scope>NUCLEOTIDE SEQUENCE</scope>
    <source>
        <strain evidence="2">MES-2147</strain>
    </source>
</reference>
<feature type="compositionally biased region" description="Acidic residues" evidence="1">
    <location>
        <begin position="915"/>
        <end position="924"/>
    </location>
</feature>
<feature type="compositionally biased region" description="Low complexity" evidence="1">
    <location>
        <begin position="716"/>
        <end position="729"/>
    </location>
</feature>
<feature type="compositionally biased region" description="Polar residues" evidence="1">
    <location>
        <begin position="730"/>
        <end position="751"/>
    </location>
</feature>
<evidence type="ECO:0000313" key="2">
    <source>
        <dbReference type="EMBL" id="KAG0007016.1"/>
    </source>
</evidence>
<feature type="compositionally biased region" description="Low complexity" evidence="1">
    <location>
        <begin position="162"/>
        <end position="190"/>
    </location>
</feature>
<feature type="compositionally biased region" description="Low complexity" evidence="1">
    <location>
        <begin position="118"/>
        <end position="139"/>
    </location>
</feature>
<feature type="region of interest" description="Disordered" evidence="1">
    <location>
        <begin position="18"/>
        <end position="60"/>
    </location>
</feature>
<feature type="compositionally biased region" description="Basic and acidic residues" evidence="1">
    <location>
        <begin position="380"/>
        <end position="398"/>
    </location>
</feature>
<feature type="compositionally biased region" description="Basic and acidic residues" evidence="1">
    <location>
        <begin position="966"/>
        <end position="979"/>
    </location>
</feature>
<comment type="caution">
    <text evidence="2">The sequence shown here is derived from an EMBL/GenBank/DDBJ whole genome shotgun (WGS) entry which is preliminary data.</text>
</comment>
<evidence type="ECO:0000256" key="1">
    <source>
        <dbReference type="SAM" id="MobiDB-lite"/>
    </source>
</evidence>
<feature type="compositionally biased region" description="Low complexity" evidence="1">
    <location>
        <begin position="829"/>
        <end position="848"/>
    </location>
</feature>
<gene>
    <name evidence="2" type="ORF">BGZ65_012377</name>
</gene>
<feature type="compositionally biased region" description="Basic and acidic residues" evidence="1">
    <location>
        <begin position="627"/>
        <end position="667"/>
    </location>
</feature>
<feature type="region of interest" description="Disordered" evidence="1">
    <location>
        <begin position="511"/>
        <end position="565"/>
    </location>
</feature>
<feature type="compositionally biased region" description="Acidic residues" evidence="1">
    <location>
        <begin position="28"/>
        <end position="40"/>
    </location>
</feature>
<protein>
    <submittedName>
        <fullName evidence="2">Uncharacterized protein</fullName>
    </submittedName>
</protein>
<feature type="compositionally biased region" description="Polar residues" evidence="1">
    <location>
        <begin position="956"/>
        <end position="965"/>
    </location>
</feature>
<feature type="region of interest" description="Disordered" evidence="1">
    <location>
        <begin position="627"/>
        <end position="759"/>
    </location>
</feature>
<dbReference type="EMBL" id="JAAAHW010000023">
    <property type="protein sequence ID" value="KAG0007016.1"/>
    <property type="molecule type" value="Genomic_DNA"/>
</dbReference>
<feature type="region of interest" description="Disordered" evidence="1">
    <location>
        <begin position="823"/>
        <end position="848"/>
    </location>
</feature>
<dbReference type="Proteomes" id="UP000749646">
    <property type="component" value="Unassembled WGS sequence"/>
</dbReference>
<name>A0A9P6SVK4_9FUNG</name>
<feature type="compositionally biased region" description="Basic and acidic residues" evidence="1">
    <location>
        <begin position="546"/>
        <end position="555"/>
    </location>
</feature>
<keyword evidence="3" id="KW-1185">Reference proteome</keyword>
<evidence type="ECO:0000313" key="3">
    <source>
        <dbReference type="Proteomes" id="UP000749646"/>
    </source>
</evidence>
<feature type="region of interest" description="Disordered" evidence="1">
    <location>
        <begin position="868"/>
        <end position="998"/>
    </location>
</feature>
<dbReference type="AlphaFoldDB" id="A0A9P6SVK4"/>
<feature type="compositionally biased region" description="Basic and acidic residues" evidence="1">
    <location>
        <begin position="680"/>
        <end position="690"/>
    </location>
</feature>
<feature type="compositionally biased region" description="Polar residues" evidence="1">
    <location>
        <begin position="191"/>
        <end position="225"/>
    </location>
</feature>
<feature type="compositionally biased region" description="Basic and acidic residues" evidence="1">
    <location>
        <begin position="430"/>
        <end position="445"/>
    </location>
</feature>
<sequence>MDLFNFDQKPSWKKRLERFVNPWRQESSDEEDNDTMDDVTMEDRDQDVQEGSDSEGNATDAMVMEIDGTIEARTVEISETTEVIDVLEVLETTEVIETTVIVEDTDVVETAPVVNVAESSEAAEATDTAEASDATAASETPRKRRGMRSVIPPRTTRRTRSRAAASAEKTAVTSPSEEQSHPESPLESQPVSQPESQPESQPKTNAESQLETPAESQLETPAESQPETHAESLSEASKPSRNPNKDKKWNSSEDVQQQDIQLEVSEEQTSVARTKVSLRSKDPFSVTPGSDEEVSEDDQTFHSTAQFDSANVPEEKDDESEEPQSLSIDYEEIKYYPPEDDEEEGMDAVKYYPPDSEQEDEEMNQEHIFDRSSAQSQESHQTETLEANRDIDFEDQKHSPWPAATESEPAKSVTESDDFEFSPMHSRPATQERELPTQSPKKSDVKTPPPVPPEDKLDDLIHTDLSKQGNIDFLAAFFAKQKARRTLLNRKQAAQLFFLINDALIPAKNDTSVEKEDAVGTTGPIRSTLGQSSRQRLAPYSVERQPTSDRYHESSNKTPRQAPAPVPLEEYLEVKKYEGVEWDLLPDRVKARRFLEWKGTESPEDIKKRRIEEQKRIREWKGSIYVKERGPESRTGKRTRSDSDSSGEDGRKSDSNVNNDRKREVKSSSRRKTAAMADSEDAKQSTKDGKVILTTSVAQTLLKIAGKSTQVDKTPTKTPSATSSAPASPVISTSVRPPEVTNQNNKHLQTASSSSPFGFSSPTTKGSAFPFSQPVANTGFSFSNPSNPAVAATAVAAAAITTNAFSSNQRAKVRVGNISGSVAASPSTFNFGFPSSASSGSGKNSKNFSAFGSSVVPGSFVSTFDATLRTPSPAMTPEPTSVDYKYELHSEDGEEGEEGNQRPDSKPYSKMVIYEDQDDEDQDREDQGREDDYYDDDDEYRDVRTQSSLGYEGENAAQSEGYSRSRSPEDPNADSDKENQGPPDAWNPSSGNRFPTRLFGQVAPTREESVDAWSSTSGSPFPTRFSGGVFTQLVSTTEAEQEPDLSAETAQSHLKNVLKAPEFNFEFGKAGQALIGKGNSSSLHTAFGSGMVPSHPSSPTRSSFVYAGSTVIVDEMESTKASGLRVGTPVNPGYMSNAGWRFRGDTVDTISEYETAPLVCDDESFYTDHGTMSPLASPELPPRFS</sequence>
<feature type="compositionally biased region" description="Polar residues" evidence="1">
    <location>
        <begin position="524"/>
        <end position="535"/>
    </location>
</feature>
<feature type="region of interest" description="Disordered" evidence="1">
    <location>
        <begin position="118"/>
        <end position="458"/>
    </location>
</feature>
<proteinExistence type="predicted"/>